<comment type="caution">
    <text evidence="1">The sequence shown here is derived from an EMBL/GenBank/DDBJ whole genome shotgun (WGS) entry which is preliminary data.</text>
</comment>
<proteinExistence type="predicted"/>
<dbReference type="Proteomes" id="UP001500635">
    <property type="component" value="Unassembled WGS sequence"/>
</dbReference>
<dbReference type="RefSeq" id="WP_344989312.1">
    <property type="nucleotide sequence ID" value="NZ_BAABFR010000001.1"/>
</dbReference>
<gene>
    <name evidence="1" type="ORF">GCM10023147_00840</name>
</gene>
<evidence type="ECO:0008006" key="3">
    <source>
        <dbReference type="Google" id="ProtNLM"/>
    </source>
</evidence>
<name>A0ABP8J0N9_9ACTN</name>
<organism evidence="1 2">
    <name type="scientific">Tsukamurella soli</name>
    <dbReference type="NCBI Taxonomy" id="644556"/>
    <lineage>
        <taxon>Bacteria</taxon>
        <taxon>Bacillati</taxon>
        <taxon>Actinomycetota</taxon>
        <taxon>Actinomycetes</taxon>
        <taxon>Mycobacteriales</taxon>
        <taxon>Tsukamurellaceae</taxon>
        <taxon>Tsukamurella</taxon>
    </lineage>
</organism>
<keyword evidence="2" id="KW-1185">Reference proteome</keyword>
<reference evidence="2" key="1">
    <citation type="journal article" date="2019" name="Int. J. Syst. Evol. Microbiol.">
        <title>The Global Catalogue of Microorganisms (GCM) 10K type strain sequencing project: providing services to taxonomists for standard genome sequencing and annotation.</title>
        <authorList>
            <consortium name="The Broad Institute Genomics Platform"/>
            <consortium name="The Broad Institute Genome Sequencing Center for Infectious Disease"/>
            <person name="Wu L."/>
            <person name="Ma J."/>
        </authorList>
    </citation>
    <scope>NUCLEOTIDE SEQUENCE [LARGE SCALE GENOMIC DNA]</scope>
    <source>
        <strain evidence="2">JCM 17688</strain>
    </source>
</reference>
<protein>
    <recommendedName>
        <fullName evidence="3">YbaB/EbfC DNA-binding family protein</fullName>
    </recommendedName>
</protein>
<sequence length="111" mass="11617">MTEHVPAQVVAPAKATAPAKVVGRVKAFAARHGGATAVLQDMGEEGVRITLVGTEDGIMGDQVVADRATAEAVASAAGVETSDWDRKLISTATPVEPLHFRRMAGYRAYSK</sequence>
<accession>A0ABP8J0N9</accession>
<evidence type="ECO:0000313" key="2">
    <source>
        <dbReference type="Proteomes" id="UP001500635"/>
    </source>
</evidence>
<evidence type="ECO:0000313" key="1">
    <source>
        <dbReference type="EMBL" id="GAA4382723.1"/>
    </source>
</evidence>
<dbReference type="EMBL" id="BAABFR010000001">
    <property type="protein sequence ID" value="GAA4382723.1"/>
    <property type="molecule type" value="Genomic_DNA"/>
</dbReference>